<dbReference type="RefSeq" id="WP_019226852.1">
    <property type="nucleotide sequence ID" value="NZ_CP046996.1"/>
</dbReference>
<dbReference type="AlphaFoldDB" id="A0A857DIZ1"/>
<dbReference type="InterPro" id="IPR016181">
    <property type="entry name" value="Acyl_CoA_acyltransferase"/>
</dbReference>
<dbReference type="InterPro" id="IPR000182">
    <property type="entry name" value="GNAT_dom"/>
</dbReference>
<accession>A0A857DIZ1</accession>
<dbReference type="Gene3D" id="3.40.630.30">
    <property type="match status" value="1"/>
</dbReference>
<proteinExistence type="predicted"/>
<dbReference type="Proteomes" id="UP000430508">
    <property type="component" value="Chromosome"/>
</dbReference>
<feature type="domain" description="N-acetyltransferase" evidence="1">
    <location>
        <begin position="117"/>
        <end position="182"/>
    </location>
</feature>
<keyword evidence="2" id="KW-0808">Transferase</keyword>
<dbReference type="PANTHER" id="PTHR42791:SF1">
    <property type="entry name" value="N-ACETYLTRANSFERASE DOMAIN-CONTAINING PROTEIN"/>
    <property type="match status" value="1"/>
</dbReference>
<evidence type="ECO:0000259" key="1">
    <source>
        <dbReference type="Pfam" id="PF00583"/>
    </source>
</evidence>
<dbReference type="SUPFAM" id="SSF55729">
    <property type="entry name" value="Acyl-CoA N-acyltransferases (Nat)"/>
    <property type="match status" value="1"/>
</dbReference>
<dbReference type="GO" id="GO:0016747">
    <property type="term" value="F:acyltransferase activity, transferring groups other than amino-acyl groups"/>
    <property type="evidence" value="ECO:0007669"/>
    <property type="project" value="InterPro"/>
</dbReference>
<evidence type="ECO:0000313" key="2">
    <source>
        <dbReference type="EMBL" id="QHA00773.1"/>
    </source>
</evidence>
<sequence>MIRMTENQIEPVARLLTECFIDDHLTVLQIKGIINQEEFLLKLFQIQLGVFEKTRDVYSLDDTFNSVIIGYEKKKLKLLKQLILSIQATQELRKQVDKEDFELYTNNVRALSKAINLNWQKQFVKKNYYHINVIAVAQEERGKGKLRALITPIVENYKEKSIPIILETDNPNHIPMYEHMGFQLIKTMEDSHTGLNQYCFIKYPNT</sequence>
<protein>
    <submittedName>
        <fullName evidence="2">GNAT family N-acetyltransferase</fullName>
    </submittedName>
</protein>
<dbReference type="PANTHER" id="PTHR42791">
    <property type="entry name" value="GNAT FAMILY ACETYLTRANSFERASE"/>
    <property type="match status" value="1"/>
</dbReference>
<dbReference type="InterPro" id="IPR052523">
    <property type="entry name" value="Trichothecene_AcTrans"/>
</dbReference>
<organism evidence="2 3">
    <name type="scientific">Dehalobacter restrictus</name>
    <dbReference type="NCBI Taxonomy" id="55583"/>
    <lineage>
        <taxon>Bacteria</taxon>
        <taxon>Bacillati</taxon>
        <taxon>Bacillota</taxon>
        <taxon>Clostridia</taxon>
        <taxon>Eubacteriales</taxon>
        <taxon>Desulfitobacteriaceae</taxon>
        <taxon>Dehalobacter</taxon>
    </lineage>
</organism>
<evidence type="ECO:0000313" key="3">
    <source>
        <dbReference type="Proteomes" id="UP000430508"/>
    </source>
</evidence>
<gene>
    <name evidence="2" type="ORF">GQ588_09070</name>
</gene>
<dbReference type="Pfam" id="PF00583">
    <property type="entry name" value="Acetyltransf_1"/>
    <property type="match status" value="1"/>
</dbReference>
<name>A0A857DIZ1_9FIRM</name>
<reference evidence="2 3" key="1">
    <citation type="submission" date="2019-12" db="EMBL/GenBank/DDBJ databases">
        <title>Sequence classification of anaerobic respiratory reductive dehalogenases: First we see many, then we see few.</title>
        <authorList>
            <person name="Molenda O."/>
            <person name="Puentes Jacome L.A."/>
            <person name="Cao X."/>
            <person name="Nesbo C.L."/>
            <person name="Tang S."/>
            <person name="Morson N."/>
            <person name="Patron J."/>
            <person name="Lomheim L."/>
            <person name="Wishart D.S."/>
            <person name="Edwards E.A."/>
        </authorList>
    </citation>
    <scope>NUCLEOTIDE SEQUENCE [LARGE SCALE GENOMIC DNA]</scope>
    <source>
        <strain evidence="2 3">12DCA</strain>
    </source>
</reference>
<dbReference type="EMBL" id="CP046996">
    <property type="protein sequence ID" value="QHA00773.1"/>
    <property type="molecule type" value="Genomic_DNA"/>
</dbReference>